<gene>
    <name evidence="1" type="ORF">BDY21DRAFT_367701</name>
</gene>
<evidence type="ECO:0000313" key="2">
    <source>
        <dbReference type="Proteomes" id="UP000799766"/>
    </source>
</evidence>
<reference evidence="1" key="1">
    <citation type="journal article" date="2020" name="Stud. Mycol.">
        <title>101 Dothideomycetes genomes: a test case for predicting lifestyles and emergence of pathogens.</title>
        <authorList>
            <person name="Haridas S."/>
            <person name="Albert R."/>
            <person name="Binder M."/>
            <person name="Bloem J."/>
            <person name="Labutti K."/>
            <person name="Salamov A."/>
            <person name="Andreopoulos B."/>
            <person name="Baker S."/>
            <person name="Barry K."/>
            <person name="Bills G."/>
            <person name="Bluhm B."/>
            <person name="Cannon C."/>
            <person name="Castanera R."/>
            <person name="Culley D."/>
            <person name="Daum C."/>
            <person name="Ezra D."/>
            <person name="Gonzalez J."/>
            <person name="Henrissat B."/>
            <person name="Kuo A."/>
            <person name="Liang C."/>
            <person name="Lipzen A."/>
            <person name="Lutzoni F."/>
            <person name="Magnuson J."/>
            <person name="Mondo S."/>
            <person name="Nolan M."/>
            <person name="Ohm R."/>
            <person name="Pangilinan J."/>
            <person name="Park H.-J."/>
            <person name="Ramirez L."/>
            <person name="Alfaro M."/>
            <person name="Sun H."/>
            <person name="Tritt A."/>
            <person name="Yoshinaga Y."/>
            <person name="Zwiers L.-H."/>
            <person name="Turgeon B."/>
            <person name="Goodwin S."/>
            <person name="Spatafora J."/>
            <person name="Crous P."/>
            <person name="Grigoriev I."/>
        </authorList>
    </citation>
    <scope>NUCLEOTIDE SEQUENCE</scope>
    <source>
        <strain evidence="1">ATCC 16933</strain>
    </source>
</reference>
<protein>
    <submittedName>
        <fullName evidence="1">Uncharacterized protein</fullName>
    </submittedName>
</protein>
<proteinExistence type="predicted"/>
<evidence type="ECO:0000313" key="1">
    <source>
        <dbReference type="EMBL" id="KAF2452553.1"/>
    </source>
</evidence>
<dbReference type="Proteomes" id="UP000799766">
    <property type="component" value="Unassembled WGS sequence"/>
</dbReference>
<dbReference type="EMBL" id="MU001707">
    <property type="protein sequence ID" value="KAF2452553.1"/>
    <property type="molecule type" value="Genomic_DNA"/>
</dbReference>
<dbReference type="AlphaFoldDB" id="A0A6A6NMT1"/>
<name>A0A6A6NMT1_9PEZI</name>
<keyword evidence="2" id="KW-1185">Reference proteome</keyword>
<accession>A0A6A6NMT1</accession>
<dbReference type="OrthoDB" id="5426775at2759"/>
<organism evidence="1 2">
    <name type="scientific">Lineolata rhizophorae</name>
    <dbReference type="NCBI Taxonomy" id="578093"/>
    <lineage>
        <taxon>Eukaryota</taxon>
        <taxon>Fungi</taxon>
        <taxon>Dikarya</taxon>
        <taxon>Ascomycota</taxon>
        <taxon>Pezizomycotina</taxon>
        <taxon>Dothideomycetes</taxon>
        <taxon>Dothideomycetes incertae sedis</taxon>
        <taxon>Lineolatales</taxon>
        <taxon>Lineolataceae</taxon>
        <taxon>Lineolata</taxon>
    </lineage>
</organism>
<sequence length="199" mass="22441">MPLPHNPDYAYALAAPKTDHHPKVRPYSQPTQANMFPFFLTELKSEAGGGTLYEAEGQLATSGVHRVSCCQPKAGRRARSFVHVHYFNPEVNEFYMSWLDSFTYAKDGIQECHDFVKNVIEWTVSIQQPTVKDAMDKLHPITRLRKKRGATGPAVDGAESSTNFNLRNIGQGSWDFDILLSYARHRNAGAGRRCTRARE</sequence>